<dbReference type="InterPro" id="IPR013783">
    <property type="entry name" value="Ig-like_fold"/>
</dbReference>
<dbReference type="GO" id="GO:0005737">
    <property type="term" value="C:cytoplasm"/>
    <property type="evidence" value="ECO:0007669"/>
    <property type="project" value="UniProtKB-SubCell"/>
</dbReference>
<dbReference type="Proteomes" id="UP000198504">
    <property type="component" value="Unassembled WGS sequence"/>
</dbReference>
<dbReference type="OrthoDB" id="9809583at2"/>
<dbReference type="Pfam" id="PF22544">
    <property type="entry name" value="HYDIN_VesB_CFA65-like_Ig"/>
    <property type="match status" value="2"/>
</dbReference>
<feature type="chain" id="PRO_5038544950" evidence="6">
    <location>
        <begin position="28"/>
        <end position="965"/>
    </location>
</feature>
<evidence type="ECO:0000313" key="8">
    <source>
        <dbReference type="EMBL" id="SER35728.1"/>
    </source>
</evidence>
<dbReference type="PANTHER" id="PTHR46127:SF1">
    <property type="entry name" value="CILIA- AND FLAGELLA-ASSOCIATED PROTEIN 65"/>
    <property type="match status" value="1"/>
</dbReference>
<evidence type="ECO:0000256" key="3">
    <source>
        <dbReference type="ARBA" id="ARBA00022490"/>
    </source>
</evidence>
<dbReference type="Gene3D" id="2.130.10.10">
    <property type="entry name" value="YVTN repeat-like/Quinoprotein amine dehydrogenase"/>
    <property type="match status" value="1"/>
</dbReference>
<dbReference type="SUPFAM" id="SSF50370">
    <property type="entry name" value="Ricin B-like lectins"/>
    <property type="match status" value="1"/>
</dbReference>
<evidence type="ECO:0000313" key="9">
    <source>
        <dbReference type="Proteomes" id="UP000198504"/>
    </source>
</evidence>
<evidence type="ECO:0000256" key="6">
    <source>
        <dbReference type="SAM" id="SignalP"/>
    </source>
</evidence>
<comment type="subcellular location">
    <subcellularLocation>
        <location evidence="1">Cell projection</location>
        <location evidence="1">Cilium</location>
    </subcellularLocation>
    <subcellularLocation>
        <location evidence="2">Cytoplasm</location>
    </subcellularLocation>
</comment>
<dbReference type="PANTHER" id="PTHR46127">
    <property type="entry name" value="CILIA- AND FLAGELLA-ASSOCIATED PROTEIN 65"/>
    <property type="match status" value="1"/>
</dbReference>
<dbReference type="CDD" id="cd23451">
    <property type="entry name" value="beta-trefoil_Ricin_laminarinase"/>
    <property type="match status" value="1"/>
</dbReference>
<dbReference type="STRING" id="1036181.SAMN05421756_11520"/>
<dbReference type="SMART" id="SM00458">
    <property type="entry name" value="RICIN"/>
    <property type="match status" value="1"/>
</dbReference>
<dbReference type="InterPro" id="IPR002372">
    <property type="entry name" value="PQQ_rpt_dom"/>
</dbReference>
<dbReference type="InterPro" id="IPR011047">
    <property type="entry name" value="Quinoprotein_ADH-like_sf"/>
</dbReference>
<dbReference type="InterPro" id="IPR015943">
    <property type="entry name" value="WD40/YVTN_repeat-like_dom_sf"/>
</dbReference>
<feature type="signal peptide" evidence="6">
    <location>
        <begin position="1"/>
        <end position="27"/>
    </location>
</feature>
<evidence type="ECO:0000256" key="4">
    <source>
        <dbReference type="ARBA" id="ARBA00023069"/>
    </source>
</evidence>
<dbReference type="InterPro" id="IPR000772">
    <property type="entry name" value="Ricin_B_lectin"/>
</dbReference>
<dbReference type="PROSITE" id="PS50231">
    <property type="entry name" value="RICIN_B_LECTIN"/>
    <property type="match status" value="1"/>
</dbReference>
<evidence type="ECO:0000259" key="7">
    <source>
        <dbReference type="SMART" id="SM00458"/>
    </source>
</evidence>
<dbReference type="Gene3D" id="2.80.10.50">
    <property type="match status" value="1"/>
</dbReference>
<organism evidence="8 9">
    <name type="scientific">Microlunatus flavus</name>
    <dbReference type="NCBI Taxonomy" id="1036181"/>
    <lineage>
        <taxon>Bacteria</taxon>
        <taxon>Bacillati</taxon>
        <taxon>Actinomycetota</taxon>
        <taxon>Actinomycetes</taxon>
        <taxon>Propionibacteriales</taxon>
        <taxon>Propionibacteriaceae</taxon>
        <taxon>Microlunatus</taxon>
    </lineage>
</organism>
<dbReference type="NCBIfam" id="NF012200">
    <property type="entry name" value="choice_anch_D"/>
    <property type="match status" value="3"/>
</dbReference>
<evidence type="ECO:0000256" key="2">
    <source>
        <dbReference type="ARBA" id="ARBA00004496"/>
    </source>
</evidence>
<keyword evidence="6" id="KW-0732">Signal</keyword>
<dbReference type="Pfam" id="PF01011">
    <property type="entry name" value="PQQ"/>
    <property type="match status" value="1"/>
</dbReference>
<dbReference type="AlphaFoldDB" id="A0A1H9NIJ0"/>
<keyword evidence="3" id="KW-0963">Cytoplasm</keyword>
<gene>
    <name evidence="8" type="ORF">SAMN05421756_11520</name>
</gene>
<keyword evidence="9" id="KW-1185">Reference proteome</keyword>
<dbReference type="InterPro" id="IPR035992">
    <property type="entry name" value="Ricin_B-like_lectins"/>
</dbReference>
<reference evidence="9" key="1">
    <citation type="submission" date="2016-10" db="EMBL/GenBank/DDBJ databases">
        <authorList>
            <person name="Varghese N."/>
            <person name="Submissions S."/>
        </authorList>
    </citation>
    <scope>NUCLEOTIDE SEQUENCE [LARGE SCALE GENOMIC DNA]</scope>
    <source>
        <strain evidence="9">CGMCC 4.6856</strain>
    </source>
</reference>
<sequence length="965" mass="97414">MPAKAHRSRALVGAVLAGLVSAAVAVAGPVTTASADVNTVSVDTLRTGWDSNEPNLTASDVTAPDFGQIFATQLDGQVYAQPVVAKNTVLVVTENNRAYGLDPTSGVVRWSRNLGPAWSVAPIGCGDLVPNIGSTSTPVVDPATGTAYFTAKVDTAANADKPRWELHAIDITTGAERTGFPTVITGSPDNDPARVFSPRTQLQRAGLLLMDGVVYAGFGSHCDVKPFSGYVMGFDAATGKRTSMWASQTGGTDGAGIWQAGGGLVSDGPGRIIVSTGNGVSPAKGPGSAVPNNLAESIIRLQVQPDRTLKAVDFFSPVNNTNLDTDDTDFGSGGPMAVPDGFGTASHPHLLVQTGKDGRVFLLDRDDLGGTGQGPNATDDVLQTAGPYRGVWGHPAFWGGSNGGYVYMAPSGGPLSAFKIGATADGNPVLSRTGVSAQTFGFGSGSPVVTSNGTSGSALVWLVYSSGSNGSGAQLQAYDALPSKGAMTLRYSAPIGTASKFAVPATDSGRVYVGTRTGQVYGFGRPTTSAVTGSPTDFGYVGVNSSGTQQVTVTATSPVTVNAVSTAAPFSTGAVTLPTTMAAGASLTVPVTFAPTSAGAVSGALSFSTSAGTFAFDVHGYASQDGLRSDPTSVEFGEVPVGGRVTTSVSVSNSGTTPTQITGTTVPTAPFSAPSLPAVGTTLAPGASLSVPITYAPTATRTNGSEVVISSSTGDVHIAVTGKGVTGAPLLTITPKAVDFGSVTVGASSTKTFDLSNTGNLVVTLTKAAPPTAPFLVPTPVAEGQPIEPGDVIHQSVTFSPTKAGTFTGSYVISANDGKGAQTVTFTGTAVAAPTAKTGPITGLGGKCADIKSALQTEGTPVQLYTCNGSRAQTWTLPGDGTVRGLSRCLDVAGGSTLKGAKVQIGLCDGRASQKWTYRTGTAQALVNTASGLCLDIPGAKAVDRVQLQIYNCNWSAAQKWVIPS</sequence>
<proteinExistence type="predicted"/>
<dbReference type="InterPro" id="IPR052614">
    <property type="entry name" value="CFAP65"/>
</dbReference>
<dbReference type="EMBL" id="FOFA01000015">
    <property type="protein sequence ID" value="SER35728.1"/>
    <property type="molecule type" value="Genomic_DNA"/>
</dbReference>
<evidence type="ECO:0000256" key="1">
    <source>
        <dbReference type="ARBA" id="ARBA00004138"/>
    </source>
</evidence>
<evidence type="ECO:0000256" key="5">
    <source>
        <dbReference type="ARBA" id="ARBA00023273"/>
    </source>
</evidence>
<dbReference type="GO" id="GO:0005975">
    <property type="term" value="P:carbohydrate metabolic process"/>
    <property type="evidence" value="ECO:0007669"/>
    <property type="project" value="UniProtKB-ARBA"/>
</dbReference>
<keyword evidence="5" id="KW-0966">Cell projection</keyword>
<dbReference type="SUPFAM" id="SSF50998">
    <property type="entry name" value="Quinoprotein alcohol dehydrogenase-like"/>
    <property type="match status" value="1"/>
</dbReference>
<name>A0A1H9NIJ0_9ACTN</name>
<dbReference type="Pfam" id="PF00652">
    <property type="entry name" value="Ricin_B_lectin"/>
    <property type="match status" value="1"/>
</dbReference>
<protein>
    <submittedName>
        <fullName evidence="8">Iron transport multicopper oxidase</fullName>
    </submittedName>
</protein>
<feature type="domain" description="Ricin B lectin" evidence="7">
    <location>
        <begin position="838"/>
        <end position="964"/>
    </location>
</feature>
<dbReference type="Gene3D" id="2.60.40.10">
    <property type="entry name" value="Immunoglobulins"/>
    <property type="match status" value="3"/>
</dbReference>
<accession>A0A1H9NIJ0</accession>
<dbReference type="InterPro" id="IPR053879">
    <property type="entry name" value="HYDIN_VesB_CFA65-like_Ig"/>
</dbReference>
<keyword evidence="4" id="KW-0969">Cilium</keyword>